<dbReference type="GO" id="GO:0046872">
    <property type="term" value="F:metal ion binding"/>
    <property type="evidence" value="ECO:0007669"/>
    <property type="project" value="UniProtKB-KW"/>
</dbReference>
<dbReference type="PANTHER" id="PTHR47990">
    <property type="entry name" value="2-OXOGLUTARATE (2OG) AND FE(II)-DEPENDENT OXYGENASE SUPERFAMILY PROTEIN-RELATED"/>
    <property type="match status" value="1"/>
</dbReference>
<feature type="domain" description="Fe2OG dioxygenase" evidence="2">
    <location>
        <begin position="103"/>
        <end position="206"/>
    </location>
</feature>
<dbReference type="Proteomes" id="UP001206925">
    <property type="component" value="Unassembled WGS sequence"/>
</dbReference>
<evidence type="ECO:0000313" key="4">
    <source>
        <dbReference type="Proteomes" id="UP001206925"/>
    </source>
</evidence>
<keyword evidence="1" id="KW-0408">Iron</keyword>
<keyword evidence="4" id="KW-1185">Reference proteome</keyword>
<evidence type="ECO:0000256" key="1">
    <source>
        <dbReference type="RuleBase" id="RU003682"/>
    </source>
</evidence>
<accession>A0AAD5D791</accession>
<dbReference type="InterPro" id="IPR044861">
    <property type="entry name" value="IPNS-like_FE2OG_OXY"/>
</dbReference>
<keyword evidence="1" id="KW-0479">Metal-binding</keyword>
<sequence>MKAVVRSLFDSPLEIKRKNVDVIPGSGYMQAPTPTNPFHETLGLYHMTSPHEVDNFCSQLDASPHQREIIIRYTEAVYELFVGIVKKLAEGLGIKTKNIGIENWSYLLKINKYHFTHQTVGFTGINTHTDSGFLTILQDDEEVCGLEVMNKSDDFIPIDPWPGTLLVNIGDMATVWSNGRFHNVKHRVQCKDSKIRVSVASFLLGPRGTVEPSPELVDDEHPPKYVPTSFEDYRKLRFATKLHAGEALEKLLLYTPSSDKI</sequence>
<comment type="caution">
    <text evidence="3">The sequence shown here is derived from an EMBL/GenBank/DDBJ whole genome shotgun (WGS) entry which is preliminary data.</text>
</comment>
<dbReference type="AlphaFoldDB" id="A0AAD5D791"/>
<organism evidence="3 4">
    <name type="scientific">Ambrosia artemisiifolia</name>
    <name type="common">Common ragweed</name>
    <dbReference type="NCBI Taxonomy" id="4212"/>
    <lineage>
        <taxon>Eukaryota</taxon>
        <taxon>Viridiplantae</taxon>
        <taxon>Streptophyta</taxon>
        <taxon>Embryophyta</taxon>
        <taxon>Tracheophyta</taxon>
        <taxon>Spermatophyta</taxon>
        <taxon>Magnoliopsida</taxon>
        <taxon>eudicotyledons</taxon>
        <taxon>Gunneridae</taxon>
        <taxon>Pentapetalae</taxon>
        <taxon>asterids</taxon>
        <taxon>campanulids</taxon>
        <taxon>Asterales</taxon>
        <taxon>Asteraceae</taxon>
        <taxon>Asteroideae</taxon>
        <taxon>Heliantheae alliance</taxon>
        <taxon>Heliantheae</taxon>
        <taxon>Ambrosia</taxon>
    </lineage>
</organism>
<dbReference type="InterPro" id="IPR005123">
    <property type="entry name" value="Oxoglu/Fe-dep_dioxygenase_dom"/>
</dbReference>
<dbReference type="GO" id="GO:0016491">
    <property type="term" value="F:oxidoreductase activity"/>
    <property type="evidence" value="ECO:0007669"/>
    <property type="project" value="UniProtKB-KW"/>
</dbReference>
<evidence type="ECO:0000313" key="3">
    <source>
        <dbReference type="EMBL" id="KAI7754297.1"/>
    </source>
</evidence>
<name>A0AAD5D791_AMBAR</name>
<dbReference type="Gene3D" id="2.60.120.330">
    <property type="entry name" value="B-lactam Antibiotic, Isopenicillin N Synthase, Chain"/>
    <property type="match status" value="1"/>
</dbReference>
<dbReference type="PROSITE" id="PS51471">
    <property type="entry name" value="FE2OG_OXY"/>
    <property type="match status" value="1"/>
</dbReference>
<dbReference type="EMBL" id="JAMZMK010003901">
    <property type="protein sequence ID" value="KAI7754297.1"/>
    <property type="molecule type" value="Genomic_DNA"/>
</dbReference>
<dbReference type="InterPro" id="IPR050231">
    <property type="entry name" value="Iron_ascorbate_oxido_reductase"/>
</dbReference>
<dbReference type="InterPro" id="IPR027443">
    <property type="entry name" value="IPNS-like_sf"/>
</dbReference>
<protein>
    <recommendedName>
        <fullName evidence="2">Fe2OG dioxygenase domain-containing protein</fullName>
    </recommendedName>
</protein>
<gene>
    <name evidence="3" type="ORF">M8C21_024813</name>
</gene>
<keyword evidence="1" id="KW-0560">Oxidoreductase</keyword>
<dbReference type="SUPFAM" id="SSF51197">
    <property type="entry name" value="Clavaminate synthase-like"/>
    <property type="match status" value="1"/>
</dbReference>
<comment type="similarity">
    <text evidence="1">Belongs to the iron/ascorbate-dependent oxidoreductase family.</text>
</comment>
<evidence type="ECO:0000259" key="2">
    <source>
        <dbReference type="PROSITE" id="PS51471"/>
    </source>
</evidence>
<reference evidence="3" key="1">
    <citation type="submission" date="2022-06" db="EMBL/GenBank/DDBJ databases">
        <title>Uncovering the hologenomic basis of an extraordinary plant invasion.</title>
        <authorList>
            <person name="Bieker V.C."/>
            <person name="Martin M.D."/>
            <person name="Gilbert T."/>
            <person name="Hodgins K."/>
            <person name="Battlay P."/>
            <person name="Petersen B."/>
            <person name="Wilson J."/>
        </authorList>
    </citation>
    <scope>NUCLEOTIDE SEQUENCE</scope>
    <source>
        <strain evidence="3">AA19_3_7</strain>
        <tissue evidence="3">Leaf</tissue>
    </source>
</reference>
<dbReference type="Pfam" id="PF03171">
    <property type="entry name" value="2OG-FeII_Oxy"/>
    <property type="match status" value="1"/>
</dbReference>
<proteinExistence type="inferred from homology"/>